<name>X1SYU3_9ZZZZ</name>
<feature type="non-terminal residue" evidence="1">
    <location>
        <position position="1"/>
    </location>
</feature>
<protein>
    <submittedName>
        <fullName evidence="1">Uncharacterized protein</fullName>
    </submittedName>
</protein>
<accession>X1SYU3</accession>
<comment type="caution">
    <text evidence="1">The sequence shown here is derived from an EMBL/GenBank/DDBJ whole genome shotgun (WGS) entry which is preliminary data.</text>
</comment>
<sequence length="83" mass="9549">PVIIDTPLGRLDSLHRQNLIDNYFPFASHQVILLSTDTEVGKTYFSEHLSPYVSHCYQIEFDSSNLSTRILPGYFWSYEGGLH</sequence>
<organism evidence="1">
    <name type="scientific">marine sediment metagenome</name>
    <dbReference type="NCBI Taxonomy" id="412755"/>
    <lineage>
        <taxon>unclassified sequences</taxon>
        <taxon>metagenomes</taxon>
        <taxon>ecological metagenomes</taxon>
    </lineage>
</organism>
<proteinExistence type="predicted"/>
<evidence type="ECO:0000313" key="1">
    <source>
        <dbReference type="EMBL" id="GAI72974.1"/>
    </source>
</evidence>
<gene>
    <name evidence="1" type="ORF">S12H4_25170</name>
</gene>
<dbReference type="EMBL" id="BARW01013973">
    <property type="protein sequence ID" value="GAI72974.1"/>
    <property type="molecule type" value="Genomic_DNA"/>
</dbReference>
<reference evidence="1" key="1">
    <citation type="journal article" date="2014" name="Front. Microbiol.">
        <title>High frequency of phylogenetically diverse reductive dehalogenase-homologous genes in deep subseafloor sedimentary metagenomes.</title>
        <authorList>
            <person name="Kawai M."/>
            <person name="Futagami T."/>
            <person name="Toyoda A."/>
            <person name="Takaki Y."/>
            <person name="Nishi S."/>
            <person name="Hori S."/>
            <person name="Arai W."/>
            <person name="Tsubouchi T."/>
            <person name="Morono Y."/>
            <person name="Uchiyama I."/>
            <person name="Ito T."/>
            <person name="Fujiyama A."/>
            <person name="Inagaki F."/>
            <person name="Takami H."/>
        </authorList>
    </citation>
    <scope>NUCLEOTIDE SEQUENCE</scope>
    <source>
        <strain evidence="1">Expedition CK06-06</strain>
    </source>
</reference>
<dbReference type="AlphaFoldDB" id="X1SYU3"/>